<gene>
    <name evidence="1" type="ORF">M2152_001865</name>
</gene>
<dbReference type="EMBL" id="JARXVQ010000001">
    <property type="protein sequence ID" value="MDH6181683.1"/>
    <property type="molecule type" value="Genomic_DNA"/>
</dbReference>
<proteinExistence type="predicted"/>
<dbReference type="SUPFAM" id="SSF53756">
    <property type="entry name" value="UDP-Glycosyltransferase/glycogen phosphorylase"/>
    <property type="match status" value="1"/>
</dbReference>
<reference evidence="1 2" key="1">
    <citation type="submission" date="2023-04" db="EMBL/GenBank/DDBJ databases">
        <title>Genome Encyclopedia of Bacteria and Archaea VI: Functional Genomics of Type Strains.</title>
        <authorList>
            <person name="Whitman W."/>
        </authorList>
    </citation>
    <scope>NUCLEOTIDE SEQUENCE [LARGE SCALE GENOMIC DNA]</scope>
    <source>
        <strain evidence="1 2">SG_E_30_P1</strain>
    </source>
</reference>
<sequence>MSETRTATFLLAKDPTIDHGGDIALSRLVMRLAAESVSVRGIALSRAADPSPDASIRRIPKPPVSVPKLAATSLLTGRSIVHTRFDVPALRHAIDETATDLFVAEHNYMAESYLRSRHRGSTPIVLNTINSESLVFAATRGRAGRLESRRILRDEVRTAKAMRAVGTYDSDEAQFYRDRGVDPVFWLDITLPPGTRTPVETTGRRLIFLGDRTWPPNHEAFVLLASWWPEIARGIEGAELVVVGKRDPAAPYPAIPDGLKDIGFADDLDEMLGSGRALVAPVQTGGGVRVKLLDSASRGLPVIGTTAAIGAHASVLGVTPFDDKKAFIEQARRYLLDRDAATAEGQRLYEANADRWNAGIPHSRIAEWISA</sequence>
<dbReference type="Proteomes" id="UP001160142">
    <property type="component" value="Unassembled WGS sequence"/>
</dbReference>
<protein>
    <submittedName>
        <fullName evidence="1">Glycosyltransferase involved in cell wall biosynthesis</fullName>
    </submittedName>
</protein>
<name>A0ABT6KNW1_9MICO</name>
<evidence type="ECO:0000313" key="1">
    <source>
        <dbReference type="EMBL" id="MDH6181683.1"/>
    </source>
</evidence>
<dbReference type="Gene3D" id="3.40.50.2000">
    <property type="entry name" value="Glycogen Phosphorylase B"/>
    <property type="match status" value="2"/>
</dbReference>
<dbReference type="Pfam" id="PF13692">
    <property type="entry name" value="Glyco_trans_1_4"/>
    <property type="match status" value="1"/>
</dbReference>
<dbReference type="RefSeq" id="WP_322133990.1">
    <property type="nucleotide sequence ID" value="NZ_CP085036.1"/>
</dbReference>
<keyword evidence="2" id="KW-1185">Reference proteome</keyword>
<accession>A0ABT6KNW1</accession>
<evidence type="ECO:0000313" key="2">
    <source>
        <dbReference type="Proteomes" id="UP001160142"/>
    </source>
</evidence>
<comment type="caution">
    <text evidence="1">The sequence shown here is derived from an EMBL/GenBank/DDBJ whole genome shotgun (WGS) entry which is preliminary data.</text>
</comment>
<organism evidence="1 2">
    <name type="scientific">Antiquaquibacter oligotrophicus</name>
    <dbReference type="NCBI Taxonomy" id="2880260"/>
    <lineage>
        <taxon>Bacteria</taxon>
        <taxon>Bacillati</taxon>
        <taxon>Actinomycetota</taxon>
        <taxon>Actinomycetes</taxon>
        <taxon>Micrococcales</taxon>
        <taxon>Microbacteriaceae</taxon>
        <taxon>Antiquaquibacter</taxon>
    </lineage>
</organism>